<evidence type="ECO:0000259" key="1">
    <source>
        <dbReference type="Pfam" id="PF07484"/>
    </source>
</evidence>
<dbReference type="InterPro" id="IPR037053">
    <property type="entry name" value="Phage_tail_collar_dom_sf"/>
</dbReference>
<dbReference type="GeneID" id="18504603"/>
<dbReference type="OrthoDB" id="9515at10239"/>
<accession>V5UR46</accession>
<evidence type="ECO:0000313" key="3">
    <source>
        <dbReference type="Proteomes" id="UP000018808"/>
    </source>
</evidence>
<gene>
    <name evidence="2" type="ORF">S-MbCM7_027</name>
</gene>
<organism evidence="2 3">
    <name type="scientific">Synechococcus phage ACG-2014h</name>
    <dbReference type="NCBI Taxonomy" id="1340810"/>
    <lineage>
        <taxon>Viruses</taxon>
        <taxon>Duplodnaviria</taxon>
        <taxon>Heunggongvirae</taxon>
        <taxon>Uroviricota</taxon>
        <taxon>Caudoviricetes</taxon>
        <taxon>Pantevenvirales</taxon>
        <taxon>Kyanoviridae</taxon>
        <taxon>Sedonavirus</taxon>
        <taxon>Sedonavirus tusconh</taxon>
    </lineage>
</organism>
<reference evidence="2 3" key="1">
    <citation type="journal article" date="2014" name="Nature">
        <title>Viral tagging reveals discrete populations in Synechococcus viral genome sequence space.</title>
        <authorList>
            <person name="Deng L."/>
            <person name="Ignacio Espinoza J.C."/>
            <person name="Gregory A.C."/>
            <person name="Poulos B.T."/>
            <person name="Weitz J.S."/>
            <person name="Hugenholtz P."/>
            <person name="Sullivan M.B."/>
        </authorList>
    </citation>
    <scope>NUCLEOTIDE SEQUENCE [LARGE SCALE GENOMIC DNA]</scope>
</reference>
<dbReference type="SUPFAM" id="SSF88874">
    <property type="entry name" value="Receptor-binding domain of short tail fibre protein gp12"/>
    <property type="match status" value="1"/>
</dbReference>
<dbReference type="InterPro" id="IPR011083">
    <property type="entry name" value="Phage_tail_collar_dom"/>
</dbReference>
<dbReference type="RefSeq" id="YP_009008161.1">
    <property type="nucleotide sequence ID" value="NC_023587.1"/>
</dbReference>
<dbReference type="Proteomes" id="UP000018808">
    <property type="component" value="Segment"/>
</dbReference>
<evidence type="ECO:0000313" key="2">
    <source>
        <dbReference type="EMBL" id="AHB80441.1"/>
    </source>
</evidence>
<feature type="domain" description="Phage tail collar" evidence="1">
    <location>
        <begin position="17"/>
        <end position="73"/>
    </location>
</feature>
<protein>
    <submittedName>
        <fullName evidence="2">Short tail fiber protein</fullName>
    </submittedName>
</protein>
<dbReference type="Gene3D" id="3.90.1340.10">
    <property type="entry name" value="Phage tail collar domain"/>
    <property type="match status" value="1"/>
</dbReference>
<keyword evidence="3" id="KW-1185">Reference proteome</keyword>
<dbReference type="Pfam" id="PF07484">
    <property type="entry name" value="Collar"/>
    <property type="match status" value="1"/>
</dbReference>
<sequence>MAVNYNFQKSLKGTAIGTIVPWTGDISQIPSGWLQCNFQTLTVDEFPLLYQCIGNRYGGVLNVDFKLPNIQSKSMTDYHPSHDSISGYNIPQNFQDLMGENGANQVNFVRTSEIDLYAEFNQSVNNMLGFVTEVNLNDPVFFDGLSTAGRALGDHHIGTHAHGGGTGEGTSGSGTFEVVSAPNQWAETCQNNPTANCFLGCPDDCGSPQYNRMEANNPVDERQRIGVFDGSPYEGAYLTRSGDYEAAGGWAARRDPGTGGSTNYNYVDTNNMDVLSDIPDPWSFAAVDTSHPFVNFLNSGQDGLDAHYHPSQFYSITKGSMNLPATLVLNNVQRGNMQPVNESLEGIASIRVNTQTPQLNILHIIRAY</sequence>
<name>V5UR46_9CAUD</name>
<proteinExistence type="predicted"/>
<dbReference type="KEGG" id="vg:18504603"/>
<dbReference type="EMBL" id="KF156338">
    <property type="protein sequence ID" value="AHB80441.1"/>
    <property type="molecule type" value="Genomic_DNA"/>
</dbReference>